<feature type="transmembrane region" description="Helical" evidence="6">
    <location>
        <begin position="21"/>
        <end position="42"/>
    </location>
</feature>
<feature type="domain" description="ABC3 transporter permease C-terminal" evidence="7">
    <location>
        <begin position="291"/>
        <end position="407"/>
    </location>
</feature>
<gene>
    <name evidence="9" type="ORF">BLX24_28620</name>
</gene>
<evidence type="ECO:0000259" key="8">
    <source>
        <dbReference type="Pfam" id="PF12704"/>
    </source>
</evidence>
<dbReference type="GO" id="GO:0005886">
    <property type="term" value="C:plasma membrane"/>
    <property type="evidence" value="ECO:0007669"/>
    <property type="project" value="UniProtKB-SubCell"/>
</dbReference>
<comment type="subcellular location">
    <subcellularLocation>
        <location evidence="1">Cell membrane</location>
        <topology evidence="1">Multi-pass membrane protein</topology>
    </subcellularLocation>
</comment>
<sequence length="793" mass="89025">MISNYLKIAFRNLAKHKGYSFLNMAGLSVGMAVALLIGLWLWDELSYNRYHDNYDRIGQVKQHLNNNGEIQTWSTTPYPLAEELRKNYGSDFKHVVLGREDGDHILTYGNNKFTKRGMFFEPAVTEMLSLKMLKGSRSGLTEPASVLLSASTAQALFGEDEPMNKIIRLDNRLDVKVTGIYEDLPRNSTFHELTFMAPWQLYYNTNDWVRTAPDPWRPNAFHIYAQLAENSDFDKVSVKIKDAKLNRVSAELAKKKPVIFLHPMSRWHLYSDFKNGINTGGKIQYVWLFGIIGAFVLLLACINFMNLSTARSEKRAKEVGIRKAIGSVRSQLIYQFFAESILVVLFSLVLALLWTVALLPAFNEVADKDVRILWEEPLFWGICLGVSLLTGLVAGSYPAFYLSSFNPIKTLKGTFKVGRLAAIPRKTLVVVQFTVSVTLIIGTIMVFRQIQFARNRPIGYQSNGLVAVPLVTGDIQRHFDAVKHDLLQTGTIVSMAQASSPPTEIWSSSSTFDWQGKDPNLSVDFPVMVVSHDYGKTIGWNLKAGRDFSTAFGTDTSALILNETAVRFMGLKHPVGETIQWWQQPYRIIGVVSDLVIQSPYEQVKPTIFSLGQDATFAVLKINPAKSAGEAMINIEAVFKKHNPSQPFEYRFTDQEFAQKFGNEERIGKLASFFAILAVFISCLGIFGLASFMAEQRTKEIGIRKVLGASVPSLWRLLSMDFVVLVLISCVLSAPIAWYLLHGWLQTYTYRTDLSWWVFIAAGSGALLITLLTVSFQAIKAATINPVRSLKSE</sequence>
<protein>
    <submittedName>
        <fullName evidence="9">ABC transporter permease</fullName>
    </submittedName>
</protein>
<dbReference type="AlphaFoldDB" id="A0A1S2VBB4"/>
<feature type="domain" description="MacB-like periplasmic core" evidence="8">
    <location>
        <begin position="20"/>
        <end position="242"/>
    </location>
</feature>
<keyword evidence="10" id="KW-1185">Reference proteome</keyword>
<feature type="transmembrane region" description="Helical" evidence="6">
    <location>
        <begin position="285"/>
        <end position="307"/>
    </location>
</feature>
<dbReference type="InterPro" id="IPR025857">
    <property type="entry name" value="MacB_PCD"/>
</dbReference>
<proteinExistence type="predicted"/>
<keyword evidence="2" id="KW-1003">Cell membrane</keyword>
<evidence type="ECO:0000313" key="10">
    <source>
        <dbReference type="Proteomes" id="UP000181790"/>
    </source>
</evidence>
<feature type="domain" description="ABC3 transporter permease C-terminal" evidence="7">
    <location>
        <begin position="673"/>
        <end position="786"/>
    </location>
</feature>
<keyword evidence="4 6" id="KW-1133">Transmembrane helix</keyword>
<evidence type="ECO:0000259" key="7">
    <source>
        <dbReference type="Pfam" id="PF02687"/>
    </source>
</evidence>
<keyword evidence="5 6" id="KW-0472">Membrane</keyword>
<dbReference type="InterPro" id="IPR003838">
    <property type="entry name" value="ABC3_permease_C"/>
</dbReference>
<keyword evidence="3 6" id="KW-0812">Transmembrane</keyword>
<dbReference type="Pfam" id="PF12704">
    <property type="entry name" value="MacB_PCD"/>
    <property type="match status" value="1"/>
</dbReference>
<evidence type="ECO:0000256" key="2">
    <source>
        <dbReference type="ARBA" id="ARBA00022475"/>
    </source>
</evidence>
<dbReference type="GO" id="GO:0022857">
    <property type="term" value="F:transmembrane transporter activity"/>
    <property type="evidence" value="ECO:0007669"/>
    <property type="project" value="TreeGrafter"/>
</dbReference>
<accession>A0A1S2VBB4</accession>
<evidence type="ECO:0000256" key="4">
    <source>
        <dbReference type="ARBA" id="ARBA00022989"/>
    </source>
</evidence>
<feature type="transmembrane region" description="Helical" evidence="6">
    <location>
        <begin position="756"/>
        <end position="779"/>
    </location>
</feature>
<dbReference type="EMBL" id="MORL01000041">
    <property type="protein sequence ID" value="OIN55710.1"/>
    <property type="molecule type" value="Genomic_DNA"/>
</dbReference>
<feature type="transmembrane region" description="Helical" evidence="6">
    <location>
        <begin position="428"/>
        <end position="447"/>
    </location>
</feature>
<reference evidence="9 10" key="1">
    <citation type="submission" date="2016-10" db="EMBL/GenBank/DDBJ databases">
        <title>Arsenicibacter rosenii gen. nov., sp. nov., an efficient arsenic-methylating bacterium isolated from an arsenic-contaminated paddy soil.</title>
        <authorList>
            <person name="Huang K."/>
        </authorList>
    </citation>
    <scope>NUCLEOTIDE SEQUENCE [LARGE SCALE GENOMIC DNA]</scope>
    <source>
        <strain evidence="9 10">SM-1</strain>
    </source>
</reference>
<feature type="transmembrane region" description="Helical" evidence="6">
    <location>
        <begin position="378"/>
        <end position="402"/>
    </location>
</feature>
<dbReference type="Proteomes" id="UP000181790">
    <property type="component" value="Unassembled WGS sequence"/>
</dbReference>
<dbReference type="InterPro" id="IPR050250">
    <property type="entry name" value="Macrolide_Exporter_MacB"/>
</dbReference>
<evidence type="ECO:0000256" key="1">
    <source>
        <dbReference type="ARBA" id="ARBA00004651"/>
    </source>
</evidence>
<name>A0A1S2VBB4_9BACT</name>
<evidence type="ECO:0000313" key="9">
    <source>
        <dbReference type="EMBL" id="OIN55710.1"/>
    </source>
</evidence>
<dbReference type="PANTHER" id="PTHR30572:SF18">
    <property type="entry name" value="ABC-TYPE MACROLIDE FAMILY EXPORT SYSTEM PERMEASE COMPONENT 2"/>
    <property type="match status" value="1"/>
</dbReference>
<dbReference type="OrthoDB" id="5933722at2"/>
<feature type="transmembrane region" description="Helical" evidence="6">
    <location>
        <begin position="670"/>
        <end position="693"/>
    </location>
</feature>
<organism evidence="9 10">
    <name type="scientific">Arsenicibacter rosenii</name>
    <dbReference type="NCBI Taxonomy" id="1750698"/>
    <lineage>
        <taxon>Bacteria</taxon>
        <taxon>Pseudomonadati</taxon>
        <taxon>Bacteroidota</taxon>
        <taxon>Cytophagia</taxon>
        <taxon>Cytophagales</taxon>
        <taxon>Spirosomataceae</taxon>
        <taxon>Arsenicibacter</taxon>
    </lineage>
</organism>
<feature type="transmembrane region" description="Helical" evidence="6">
    <location>
        <begin position="714"/>
        <end position="741"/>
    </location>
</feature>
<dbReference type="PANTHER" id="PTHR30572">
    <property type="entry name" value="MEMBRANE COMPONENT OF TRANSPORTER-RELATED"/>
    <property type="match status" value="1"/>
</dbReference>
<evidence type="ECO:0000256" key="3">
    <source>
        <dbReference type="ARBA" id="ARBA00022692"/>
    </source>
</evidence>
<evidence type="ECO:0000256" key="5">
    <source>
        <dbReference type="ARBA" id="ARBA00023136"/>
    </source>
</evidence>
<dbReference type="Pfam" id="PF02687">
    <property type="entry name" value="FtsX"/>
    <property type="match status" value="2"/>
</dbReference>
<comment type="caution">
    <text evidence="9">The sequence shown here is derived from an EMBL/GenBank/DDBJ whole genome shotgun (WGS) entry which is preliminary data.</text>
</comment>
<feature type="transmembrane region" description="Helical" evidence="6">
    <location>
        <begin position="332"/>
        <end position="358"/>
    </location>
</feature>
<evidence type="ECO:0000256" key="6">
    <source>
        <dbReference type="SAM" id="Phobius"/>
    </source>
</evidence>